<keyword evidence="3" id="KW-0732">Signal</keyword>
<comment type="subcellular location">
    <subcellularLocation>
        <location evidence="1">Periplasm</location>
    </subcellularLocation>
</comment>
<dbReference type="Gene3D" id="3.40.190.10">
    <property type="entry name" value="Periplasmic binding protein-like II"/>
    <property type="match status" value="2"/>
</dbReference>
<evidence type="ECO:0000256" key="1">
    <source>
        <dbReference type="ARBA" id="ARBA00004418"/>
    </source>
</evidence>
<dbReference type="PROSITE" id="PS51257">
    <property type="entry name" value="PROKAR_LIPOPROTEIN"/>
    <property type="match status" value="1"/>
</dbReference>
<accession>A0ABV4YH55</accession>
<protein>
    <submittedName>
        <fullName evidence="4">ABC transporter substrate-binding protein</fullName>
    </submittedName>
</protein>
<evidence type="ECO:0000256" key="3">
    <source>
        <dbReference type="ARBA" id="ARBA00022729"/>
    </source>
</evidence>
<keyword evidence="5" id="KW-1185">Reference proteome</keyword>
<dbReference type="Proteomes" id="UP001576776">
    <property type="component" value="Unassembled WGS sequence"/>
</dbReference>
<reference evidence="4 5" key="1">
    <citation type="submission" date="2024-09" db="EMBL/GenBank/DDBJ databases">
        <title>Floridaenema gen nov. (Aerosakkonemataceae, Aerosakkonematales ord. nov., Cyanobacteria) from benthic tropical and subtropical fresh waters, with the description of four new species.</title>
        <authorList>
            <person name="Moretto J.A."/>
            <person name="Berthold D.E."/>
            <person name="Lefler F.W."/>
            <person name="Huang I.-S."/>
            <person name="Laughinghouse H. IV."/>
        </authorList>
    </citation>
    <scope>NUCLEOTIDE SEQUENCE [LARGE SCALE GENOMIC DNA]</scope>
    <source>
        <strain evidence="4 5">BLCC-F154</strain>
    </source>
</reference>
<gene>
    <name evidence="4" type="ORF">ACE1B6_22850</name>
</gene>
<comment type="caution">
    <text evidence="4">The sequence shown here is derived from an EMBL/GenBank/DDBJ whole genome shotgun (WGS) entry which is preliminary data.</text>
</comment>
<dbReference type="PANTHER" id="PTHR30024:SF47">
    <property type="entry name" value="TAURINE-BINDING PERIPLASMIC PROTEIN"/>
    <property type="match status" value="1"/>
</dbReference>
<evidence type="ECO:0000313" key="5">
    <source>
        <dbReference type="Proteomes" id="UP001576776"/>
    </source>
</evidence>
<dbReference type="Pfam" id="PF13379">
    <property type="entry name" value="NMT1_2"/>
    <property type="match status" value="1"/>
</dbReference>
<proteinExistence type="inferred from homology"/>
<organism evidence="4 5">
    <name type="scientific">Floridaenema fluviatile BLCC-F154</name>
    <dbReference type="NCBI Taxonomy" id="3153640"/>
    <lineage>
        <taxon>Bacteria</taxon>
        <taxon>Bacillati</taxon>
        <taxon>Cyanobacteriota</taxon>
        <taxon>Cyanophyceae</taxon>
        <taxon>Oscillatoriophycideae</taxon>
        <taxon>Aerosakkonematales</taxon>
        <taxon>Aerosakkonemataceae</taxon>
        <taxon>Floridanema</taxon>
        <taxon>Floridanema fluviatile</taxon>
    </lineage>
</organism>
<dbReference type="RefSeq" id="WP_413259582.1">
    <property type="nucleotide sequence ID" value="NZ_JBHFNS010000084.1"/>
</dbReference>
<comment type="similarity">
    <text evidence="2">Belongs to the bacterial solute-binding protein SsuA/TauA family.</text>
</comment>
<name>A0ABV4YH55_9CYAN</name>
<sequence>MKRRHLLIIGLGITSYLLPISIGCAQAPINPLRVGANVWPGYEPLFLAKNLGYYQGSAIELRNYPSATEISQAFRNGDIEVAALTMDETLLLAQTNPDIRVILITDFSNGADVLMSKPEIKTLQNLKGKKIGVESNAVGGYLLSRVLDKAGLLLTDIQVVSLGVSEHEQAYKQNLIDAVVTFEPVRSKLLEAGAKILFDSSQIPQEIIDVLVVREPILIQRQADLKVLLEGWFRALNYNQQNPLDAAQQMAIRQQVTPEQFIASLKLLTIPDRQKNLELLSKTDRSLLENTQRLLTVMLDKKLLERSIPLEPLLNEKIIKTIK</sequence>
<dbReference type="EMBL" id="JBHFNS010000084">
    <property type="protein sequence ID" value="MFB2938097.1"/>
    <property type="molecule type" value="Genomic_DNA"/>
</dbReference>
<evidence type="ECO:0000313" key="4">
    <source>
        <dbReference type="EMBL" id="MFB2938097.1"/>
    </source>
</evidence>
<dbReference type="SUPFAM" id="SSF53850">
    <property type="entry name" value="Periplasmic binding protein-like II"/>
    <property type="match status" value="1"/>
</dbReference>
<evidence type="ECO:0000256" key="2">
    <source>
        <dbReference type="ARBA" id="ARBA00010742"/>
    </source>
</evidence>
<dbReference type="PANTHER" id="PTHR30024">
    <property type="entry name" value="ALIPHATIC SULFONATES-BINDING PROTEIN-RELATED"/>
    <property type="match status" value="1"/>
</dbReference>